<organism evidence="1">
    <name type="scientific">Acidicaldus sp</name>
    <dbReference type="NCBI Taxonomy" id="1872105"/>
    <lineage>
        <taxon>Bacteria</taxon>
        <taxon>Pseudomonadati</taxon>
        <taxon>Pseudomonadota</taxon>
        <taxon>Alphaproteobacteria</taxon>
        <taxon>Acetobacterales</taxon>
        <taxon>Acetobacteraceae</taxon>
        <taxon>Acidicaldus</taxon>
    </lineage>
</organism>
<dbReference type="SUPFAM" id="SSF53448">
    <property type="entry name" value="Nucleotide-diphospho-sugar transferases"/>
    <property type="match status" value="1"/>
</dbReference>
<reference evidence="1" key="1">
    <citation type="journal article" date="2020" name="mSystems">
        <title>Genome- and Community-Level Interaction Insights into Carbon Utilization and Element Cycling Functions of Hydrothermarchaeota in Hydrothermal Sediment.</title>
        <authorList>
            <person name="Zhou Z."/>
            <person name="Liu Y."/>
            <person name="Xu W."/>
            <person name="Pan J."/>
            <person name="Luo Z.H."/>
            <person name="Li M."/>
        </authorList>
    </citation>
    <scope>NUCLEOTIDE SEQUENCE</scope>
    <source>
        <strain evidence="1">SpSt-997</strain>
    </source>
</reference>
<dbReference type="EMBL" id="DTQM01000158">
    <property type="protein sequence ID" value="HGC43138.1"/>
    <property type="molecule type" value="Genomic_DNA"/>
</dbReference>
<gene>
    <name evidence="1" type="ORF">ENY07_07960</name>
</gene>
<sequence length="249" mass="27407">MTPSPHLFIATPCFGGLVTQGYMQSVIALMQHAPASGFDLTLGMLGHDALISRSRNTLVGHFMRTRAATHLLFIDADIVFTPAQVARLLGARKDIAAGMYPLKALTWDPSARARLDAGEAAETAALRYVGEPCQGPALQRENGFVTAEYAGTGFMLIQRHVIERLIAAYPETRYAAAHVLRMQDSPDGPNYALFDGMIDPETEIYLSEDYTFCRRWRQLGGSLWLDTQSRLTHAGAYDFHGDPALRYAA</sequence>
<name>A0A8J4M6I3_9PROT</name>
<comment type="caution">
    <text evidence="1">The sequence shown here is derived from an EMBL/GenBank/DDBJ whole genome shotgun (WGS) entry which is preliminary data.</text>
</comment>
<dbReference type="InterPro" id="IPR029044">
    <property type="entry name" value="Nucleotide-diphossugar_trans"/>
</dbReference>
<proteinExistence type="predicted"/>
<accession>A0A8J4M6I3</accession>
<dbReference type="AlphaFoldDB" id="A0A8J4M6I3"/>
<evidence type="ECO:0000313" key="1">
    <source>
        <dbReference type="EMBL" id="HGC43138.1"/>
    </source>
</evidence>
<protein>
    <submittedName>
        <fullName evidence="1">Uncharacterized protein</fullName>
    </submittedName>
</protein>
<dbReference type="Gene3D" id="3.90.550.40">
    <property type="match status" value="1"/>
</dbReference>